<evidence type="ECO:0000256" key="2">
    <source>
        <dbReference type="ARBA" id="ARBA00023315"/>
    </source>
</evidence>
<evidence type="ECO:0000256" key="1">
    <source>
        <dbReference type="ARBA" id="ARBA00022679"/>
    </source>
</evidence>
<reference evidence="5" key="1">
    <citation type="journal article" date="2019" name="Int. J. Syst. Evol. Microbiol.">
        <title>The Global Catalogue of Microorganisms (GCM) 10K type strain sequencing project: providing services to taxonomists for standard genome sequencing and annotation.</title>
        <authorList>
            <consortium name="The Broad Institute Genomics Platform"/>
            <consortium name="The Broad Institute Genome Sequencing Center for Infectious Disease"/>
            <person name="Wu L."/>
            <person name="Ma J."/>
        </authorList>
    </citation>
    <scope>NUCLEOTIDE SEQUENCE [LARGE SCALE GENOMIC DNA]</scope>
    <source>
        <strain evidence="5">JCM 17494</strain>
    </source>
</reference>
<keyword evidence="5" id="KW-1185">Reference proteome</keyword>
<protein>
    <submittedName>
        <fullName evidence="4">GNAT family N-acetyltransferase</fullName>
    </submittedName>
</protein>
<dbReference type="Pfam" id="PF00583">
    <property type="entry name" value="Acetyltransf_1"/>
    <property type="match status" value="1"/>
</dbReference>
<proteinExistence type="predicted"/>
<dbReference type="CDD" id="cd04301">
    <property type="entry name" value="NAT_SF"/>
    <property type="match status" value="1"/>
</dbReference>
<comment type="caution">
    <text evidence="4">The sequence shown here is derived from an EMBL/GenBank/DDBJ whole genome shotgun (WGS) entry which is preliminary data.</text>
</comment>
<accession>A0ABP7BXY8</accession>
<evidence type="ECO:0000313" key="4">
    <source>
        <dbReference type="EMBL" id="GAA3673146.1"/>
    </source>
</evidence>
<keyword evidence="1" id="KW-0808">Transferase</keyword>
<dbReference type="InterPro" id="IPR016181">
    <property type="entry name" value="Acyl_CoA_acyltransferase"/>
</dbReference>
<evidence type="ECO:0000313" key="5">
    <source>
        <dbReference type="Proteomes" id="UP001500711"/>
    </source>
</evidence>
<organism evidence="4 5">
    <name type="scientific">Lentzea roselyniae</name>
    <dbReference type="NCBI Taxonomy" id="531940"/>
    <lineage>
        <taxon>Bacteria</taxon>
        <taxon>Bacillati</taxon>
        <taxon>Actinomycetota</taxon>
        <taxon>Actinomycetes</taxon>
        <taxon>Pseudonocardiales</taxon>
        <taxon>Pseudonocardiaceae</taxon>
        <taxon>Lentzea</taxon>
    </lineage>
</organism>
<keyword evidence="2" id="KW-0012">Acyltransferase</keyword>
<dbReference type="InterPro" id="IPR000182">
    <property type="entry name" value="GNAT_dom"/>
</dbReference>
<dbReference type="PANTHER" id="PTHR43877:SF5">
    <property type="entry name" value="BLL8307 PROTEIN"/>
    <property type="match status" value="1"/>
</dbReference>
<dbReference type="PROSITE" id="PS51186">
    <property type="entry name" value="GNAT"/>
    <property type="match status" value="1"/>
</dbReference>
<evidence type="ECO:0000259" key="3">
    <source>
        <dbReference type="PROSITE" id="PS51186"/>
    </source>
</evidence>
<sequence length="183" mass="20399">MVSATFWVSHIGDTIPNMGHQDAATLTIEPDDLTRQPVRDLISEHLADMYATSPAESVHALSHADLREPGVSFWTSWSEGVLLGCAALKELSPIEGEIKTMRTRPEARGRGVAAHMLAFLIEESRRRGYRRISLETGSQDFFAPARRLYARHGFVSCPPFADYRPDPTSVFMTLRLTTSPADR</sequence>
<gene>
    <name evidence="4" type="ORF">GCM10022267_69920</name>
</gene>
<dbReference type="PANTHER" id="PTHR43877">
    <property type="entry name" value="AMINOALKYLPHOSPHONATE N-ACETYLTRANSFERASE-RELATED-RELATED"/>
    <property type="match status" value="1"/>
</dbReference>
<dbReference type="SUPFAM" id="SSF55729">
    <property type="entry name" value="Acyl-CoA N-acyltransferases (Nat)"/>
    <property type="match status" value="1"/>
</dbReference>
<dbReference type="EMBL" id="BAABBE010000027">
    <property type="protein sequence ID" value="GAA3673146.1"/>
    <property type="molecule type" value="Genomic_DNA"/>
</dbReference>
<dbReference type="Proteomes" id="UP001500711">
    <property type="component" value="Unassembled WGS sequence"/>
</dbReference>
<name>A0ABP7BXY8_9PSEU</name>
<feature type="domain" description="N-acetyltransferase" evidence="3">
    <location>
        <begin position="36"/>
        <end position="177"/>
    </location>
</feature>
<dbReference type="InterPro" id="IPR050832">
    <property type="entry name" value="Bact_Acetyltransf"/>
</dbReference>
<dbReference type="Gene3D" id="3.40.630.30">
    <property type="match status" value="1"/>
</dbReference>